<dbReference type="EMBL" id="CP021434">
    <property type="protein sequence ID" value="ARU63687.1"/>
    <property type="molecule type" value="Genomic_DNA"/>
</dbReference>
<dbReference type="AlphaFoldDB" id="A0A1Y0ITC0"/>
<evidence type="ECO:0000313" key="1">
    <source>
        <dbReference type="EMBL" id="ARU63687.1"/>
    </source>
</evidence>
<gene>
    <name evidence="1" type="ORF">CBW65_23685</name>
</gene>
<reference evidence="2" key="1">
    <citation type="submission" date="2017-05" db="EMBL/GenBank/DDBJ databases">
        <authorList>
            <person name="Sung H."/>
        </authorList>
    </citation>
    <scope>NUCLEOTIDE SEQUENCE [LARGE SCALE GENOMIC DNA]</scope>
    <source>
        <strain evidence="2">AR23208</strain>
    </source>
</reference>
<dbReference type="Proteomes" id="UP000195437">
    <property type="component" value="Chromosome"/>
</dbReference>
<evidence type="ECO:0008006" key="3">
    <source>
        <dbReference type="Google" id="ProtNLM"/>
    </source>
</evidence>
<dbReference type="RefSeq" id="WP_087459019.1">
    <property type="nucleotide sequence ID" value="NZ_CP021434.1"/>
</dbReference>
<name>A0A1Y0ITC0_9BACL</name>
<keyword evidence="2" id="KW-1185">Reference proteome</keyword>
<proteinExistence type="predicted"/>
<dbReference type="OrthoDB" id="2991419at2"/>
<evidence type="ECO:0000313" key="2">
    <source>
        <dbReference type="Proteomes" id="UP000195437"/>
    </source>
</evidence>
<dbReference type="KEGG" id="tum:CBW65_23685"/>
<sequence length="63" mass="7109">MGQFPAQQYKIEKVKTLIDPTPQKEFQTLLNTMSAEGWRLHSLVPQADDGGETSCNIAIFEKK</sequence>
<organism evidence="1 2">
    <name type="scientific">Tumebacillus avium</name>
    <dbReference type="NCBI Taxonomy" id="1903704"/>
    <lineage>
        <taxon>Bacteria</taxon>
        <taxon>Bacillati</taxon>
        <taxon>Bacillota</taxon>
        <taxon>Bacilli</taxon>
        <taxon>Bacillales</taxon>
        <taxon>Alicyclobacillaceae</taxon>
        <taxon>Tumebacillus</taxon>
    </lineage>
</organism>
<accession>A0A1Y0ITC0</accession>
<protein>
    <recommendedName>
        <fullName evidence="3">DUF4177 domain-containing protein</fullName>
    </recommendedName>
</protein>